<sequence>MMIVVHSGGLVGISRALHLDDDKSIPNEFGLRAAVLMGTYGVLLFVLHFLEILLFALFYHFVGAMRSLEAALYYSASCYATLGTAPDKFSTEWRLVGALEALIGFVLIGWSTAFMVRTLRRIID</sequence>
<dbReference type="InterPro" id="IPR013099">
    <property type="entry name" value="K_chnl_dom"/>
</dbReference>
<evidence type="ECO:0000256" key="1">
    <source>
        <dbReference type="SAM" id="Phobius"/>
    </source>
</evidence>
<gene>
    <name evidence="3" type="ORF">LZ016_01530</name>
</gene>
<name>A0ABS9VII1_9SPHN</name>
<evidence type="ECO:0000313" key="4">
    <source>
        <dbReference type="Proteomes" id="UP001203058"/>
    </source>
</evidence>
<evidence type="ECO:0000259" key="2">
    <source>
        <dbReference type="Pfam" id="PF07885"/>
    </source>
</evidence>
<accession>A0ABS9VII1</accession>
<dbReference type="Proteomes" id="UP001203058">
    <property type="component" value="Unassembled WGS sequence"/>
</dbReference>
<comment type="caution">
    <text evidence="3">The sequence shown here is derived from an EMBL/GenBank/DDBJ whole genome shotgun (WGS) entry which is preliminary data.</text>
</comment>
<feature type="transmembrane region" description="Helical" evidence="1">
    <location>
        <begin position="95"/>
        <end position="116"/>
    </location>
</feature>
<keyword evidence="4" id="KW-1185">Reference proteome</keyword>
<keyword evidence="1" id="KW-0812">Transmembrane</keyword>
<keyword evidence="1" id="KW-1133">Transmembrane helix</keyword>
<dbReference type="SUPFAM" id="SSF81324">
    <property type="entry name" value="Voltage-gated potassium channels"/>
    <property type="match status" value="1"/>
</dbReference>
<dbReference type="Pfam" id="PF07885">
    <property type="entry name" value="Ion_trans_2"/>
    <property type="match status" value="1"/>
</dbReference>
<evidence type="ECO:0000313" key="3">
    <source>
        <dbReference type="EMBL" id="MCH8614788.1"/>
    </source>
</evidence>
<proteinExistence type="predicted"/>
<organism evidence="3 4">
    <name type="scientific">Sphingomonas telluris</name>
    <dbReference type="NCBI Taxonomy" id="2907998"/>
    <lineage>
        <taxon>Bacteria</taxon>
        <taxon>Pseudomonadati</taxon>
        <taxon>Pseudomonadota</taxon>
        <taxon>Alphaproteobacteria</taxon>
        <taxon>Sphingomonadales</taxon>
        <taxon>Sphingomonadaceae</taxon>
        <taxon>Sphingomonas</taxon>
    </lineage>
</organism>
<feature type="domain" description="Potassium channel" evidence="2">
    <location>
        <begin position="48"/>
        <end position="120"/>
    </location>
</feature>
<dbReference type="EMBL" id="JAKZHW010000001">
    <property type="protein sequence ID" value="MCH8614788.1"/>
    <property type="molecule type" value="Genomic_DNA"/>
</dbReference>
<reference evidence="3 4" key="1">
    <citation type="submission" date="2022-03" db="EMBL/GenBank/DDBJ databases">
        <authorList>
            <person name="Jo J.-H."/>
            <person name="Im W.-T."/>
        </authorList>
    </citation>
    <scope>NUCLEOTIDE SEQUENCE [LARGE SCALE GENOMIC DNA]</scope>
    <source>
        <strain evidence="3 4">SM33</strain>
    </source>
</reference>
<dbReference type="RefSeq" id="WP_241447420.1">
    <property type="nucleotide sequence ID" value="NZ_JAKZHW010000001.1"/>
</dbReference>
<protein>
    <submittedName>
        <fullName evidence="3">Ion channel</fullName>
    </submittedName>
</protein>
<keyword evidence="1" id="KW-0472">Membrane</keyword>
<feature type="transmembrane region" description="Helical" evidence="1">
    <location>
        <begin position="40"/>
        <end position="59"/>
    </location>
</feature>